<dbReference type="InterPro" id="IPR036388">
    <property type="entry name" value="WH-like_DNA-bd_sf"/>
</dbReference>
<dbReference type="SUPFAM" id="SSF48008">
    <property type="entry name" value="GntR ligand-binding domain-like"/>
    <property type="match status" value="1"/>
</dbReference>
<proteinExistence type="predicted"/>
<evidence type="ECO:0000256" key="1">
    <source>
        <dbReference type="ARBA" id="ARBA00023015"/>
    </source>
</evidence>
<keyword evidence="1" id="KW-0805">Transcription regulation</keyword>
<dbReference type="PROSITE" id="PS50949">
    <property type="entry name" value="HTH_GNTR"/>
    <property type="match status" value="1"/>
</dbReference>
<dbReference type="Gene3D" id="1.20.120.530">
    <property type="entry name" value="GntR ligand-binding domain-like"/>
    <property type="match status" value="1"/>
</dbReference>
<dbReference type="InterPro" id="IPR011711">
    <property type="entry name" value="GntR_C"/>
</dbReference>
<dbReference type="OrthoDB" id="9815654at2"/>
<name>A0A2N3KT52_9PROT</name>
<dbReference type="AlphaFoldDB" id="A0A2N3KT52"/>
<comment type="caution">
    <text evidence="5">The sequence shown here is derived from an EMBL/GenBank/DDBJ whole genome shotgun (WGS) entry which is preliminary data.</text>
</comment>
<evidence type="ECO:0000313" key="6">
    <source>
        <dbReference type="Proteomes" id="UP000233597"/>
    </source>
</evidence>
<protein>
    <submittedName>
        <fullName evidence="5">GntR family transcriptional regulator</fullName>
    </submittedName>
</protein>
<evidence type="ECO:0000256" key="2">
    <source>
        <dbReference type="ARBA" id="ARBA00023125"/>
    </source>
</evidence>
<dbReference type="GO" id="GO:0003677">
    <property type="term" value="F:DNA binding"/>
    <property type="evidence" value="ECO:0007669"/>
    <property type="project" value="UniProtKB-KW"/>
</dbReference>
<dbReference type="InterPro" id="IPR008920">
    <property type="entry name" value="TF_FadR/GntR_C"/>
</dbReference>
<dbReference type="PANTHER" id="PTHR43537">
    <property type="entry name" value="TRANSCRIPTIONAL REGULATOR, GNTR FAMILY"/>
    <property type="match status" value="1"/>
</dbReference>
<dbReference type="Pfam" id="PF00392">
    <property type="entry name" value="GntR"/>
    <property type="match status" value="1"/>
</dbReference>
<dbReference type="SMART" id="SM00345">
    <property type="entry name" value="HTH_GNTR"/>
    <property type="match status" value="1"/>
</dbReference>
<dbReference type="Pfam" id="PF07729">
    <property type="entry name" value="FCD"/>
    <property type="match status" value="1"/>
</dbReference>
<evidence type="ECO:0000256" key="3">
    <source>
        <dbReference type="ARBA" id="ARBA00023163"/>
    </source>
</evidence>
<dbReference type="Proteomes" id="UP000233597">
    <property type="component" value="Unassembled WGS sequence"/>
</dbReference>
<evidence type="ECO:0000259" key="4">
    <source>
        <dbReference type="PROSITE" id="PS50949"/>
    </source>
</evidence>
<dbReference type="SMART" id="SM00895">
    <property type="entry name" value="FCD"/>
    <property type="match status" value="1"/>
</dbReference>
<dbReference type="EMBL" id="NWTK01000007">
    <property type="protein sequence ID" value="PKR53738.1"/>
    <property type="molecule type" value="Genomic_DNA"/>
</dbReference>
<dbReference type="RefSeq" id="WP_101266803.1">
    <property type="nucleotide sequence ID" value="NZ_NWTK01000007.1"/>
</dbReference>
<reference evidence="5 6" key="1">
    <citation type="submission" date="2017-09" db="EMBL/GenBank/DDBJ databases">
        <title>Biodiversity and function of Thalassospira species in the particle-attached aromatic-hydrocarbon-degrading consortia from the surface seawater of the South China Sea.</title>
        <authorList>
            <person name="Dong C."/>
            <person name="Liu R."/>
            <person name="Shao Z."/>
        </authorList>
    </citation>
    <scope>NUCLEOTIDE SEQUENCE [LARGE SCALE GENOMIC DNA]</scope>
    <source>
        <strain evidence="5 6">CSC1P2</strain>
    </source>
</reference>
<dbReference type="PANTHER" id="PTHR43537:SF39">
    <property type="entry name" value="HTH-TYPE TRANSCRIPTIONAL REGULATOR MCBR"/>
    <property type="match status" value="1"/>
</dbReference>
<feature type="domain" description="HTH gntR-type" evidence="4">
    <location>
        <begin position="20"/>
        <end position="87"/>
    </location>
</feature>
<sequence>MNTFELPKTSKPVLAPVDVTTVQERVYQSLRLGLLRGEFLPGEQVSIRALANMLGTSAMPVREAIARLIAERAIEQAGPRTLRVAPYLFSEHEAYIRIRMQLEGYAAERAAGAANNAQLVAALNDHNGRMEDALAARDFDTALSGNQAFHFELYRASGYPQLMDLISTLWLRTGPIVASARKDVSLFERIFTSGVRIHADIIDAVKQRDRAAARWAVNLDIRASHLSIRRFYKSLEKGVNNPAE</sequence>
<dbReference type="SUPFAM" id="SSF46785">
    <property type="entry name" value="Winged helix' DNA-binding domain"/>
    <property type="match status" value="1"/>
</dbReference>
<dbReference type="InterPro" id="IPR000524">
    <property type="entry name" value="Tscrpt_reg_HTH_GntR"/>
</dbReference>
<keyword evidence="2" id="KW-0238">DNA-binding</keyword>
<dbReference type="InterPro" id="IPR036390">
    <property type="entry name" value="WH_DNA-bd_sf"/>
</dbReference>
<gene>
    <name evidence="5" type="ORF">COO20_11955</name>
</gene>
<accession>A0A2N3KT52</accession>
<organism evidence="5 6">
    <name type="scientific">Thalassospira marina</name>
    <dbReference type="NCBI Taxonomy" id="2048283"/>
    <lineage>
        <taxon>Bacteria</taxon>
        <taxon>Pseudomonadati</taxon>
        <taxon>Pseudomonadota</taxon>
        <taxon>Alphaproteobacteria</taxon>
        <taxon>Rhodospirillales</taxon>
        <taxon>Thalassospiraceae</taxon>
        <taxon>Thalassospira</taxon>
    </lineage>
</organism>
<dbReference type="GO" id="GO:0003700">
    <property type="term" value="F:DNA-binding transcription factor activity"/>
    <property type="evidence" value="ECO:0007669"/>
    <property type="project" value="InterPro"/>
</dbReference>
<keyword evidence="3" id="KW-0804">Transcription</keyword>
<dbReference type="Gene3D" id="1.10.10.10">
    <property type="entry name" value="Winged helix-like DNA-binding domain superfamily/Winged helix DNA-binding domain"/>
    <property type="match status" value="1"/>
</dbReference>
<evidence type="ECO:0000313" key="5">
    <source>
        <dbReference type="EMBL" id="PKR53738.1"/>
    </source>
</evidence>